<dbReference type="InterPro" id="IPR036909">
    <property type="entry name" value="Cyt_c-like_dom_sf"/>
</dbReference>
<dbReference type="PIRSF" id="PIRSF000005">
    <property type="entry name" value="Cytochrome_c4"/>
    <property type="match status" value="1"/>
</dbReference>
<dbReference type="SUPFAM" id="SSF46626">
    <property type="entry name" value="Cytochrome c"/>
    <property type="match status" value="2"/>
</dbReference>
<keyword evidence="2 4" id="KW-0479">Metal-binding</keyword>
<dbReference type="Pfam" id="PF00034">
    <property type="entry name" value="Cytochrom_C"/>
    <property type="match status" value="1"/>
</dbReference>
<comment type="caution">
    <text evidence="7">The sequence shown here is derived from an EMBL/GenBank/DDBJ whole genome shotgun (WGS) entry which is preliminary data.</text>
</comment>
<dbReference type="PANTHER" id="PTHR33751:SF11">
    <property type="entry name" value="BLL4483 PROTEIN"/>
    <property type="match status" value="1"/>
</dbReference>
<name>A0ABV4APZ9_9GAMM</name>
<accession>A0ABV4APZ9</accession>
<keyword evidence="8" id="KW-1185">Reference proteome</keyword>
<feature type="domain" description="Cytochrome c" evidence="6">
    <location>
        <begin position="20"/>
        <end position="107"/>
    </location>
</feature>
<gene>
    <name evidence="7" type="ORF">AB7878_08415</name>
</gene>
<evidence type="ECO:0000256" key="1">
    <source>
        <dbReference type="ARBA" id="ARBA00022617"/>
    </source>
</evidence>
<dbReference type="Pfam" id="PF13442">
    <property type="entry name" value="Cytochrome_CBB3"/>
    <property type="match status" value="1"/>
</dbReference>
<evidence type="ECO:0000256" key="3">
    <source>
        <dbReference type="ARBA" id="ARBA00023004"/>
    </source>
</evidence>
<dbReference type="EMBL" id="JBGBPY010000001">
    <property type="protein sequence ID" value="MEY2182440.1"/>
    <property type="molecule type" value="Genomic_DNA"/>
</dbReference>
<keyword evidence="3 4" id="KW-0408">Iron</keyword>
<dbReference type="InterPro" id="IPR024167">
    <property type="entry name" value="Cytochrome_c4-like"/>
</dbReference>
<organism evidence="7 8">
    <name type="scientific">Rhodanobacter humi</name>
    <dbReference type="NCBI Taxonomy" id="1888173"/>
    <lineage>
        <taxon>Bacteria</taxon>
        <taxon>Pseudomonadati</taxon>
        <taxon>Pseudomonadota</taxon>
        <taxon>Gammaproteobacteria</taxon>
        <taxon>Lysobacterales</taxon>
        <taxon>Rhodanobacteraceae</taxon>
        <taxon>Rhodanobacter</taxon>
    </lineage>
</organism>
<feature type="chain" id="PRO_5046397136" evidence="5">
    <location>
        <begin position="19"/>
        <end position="216"/>
    </location>
</feature>
<evidence type="ECO:0000256" key="2">
    <source>
        <dbReference type="ARBA" id="ARBA00022723"/>
    </source>
</evidence>
<dbReference type="Gene3D" id="1.10.760.10">
    <property type="entry name" value="Cytochrome c-like domain"/>
    <property type="match status" value="2"/>
</dbReference>
<feature type="domain" description="Cytochrome c" evidence="6">
    <location>
        <begin position="118"/>
        <end position="208"/>
    </location>
</feature>
<dbReference type="InterPro" id="IPR050597">
    <property type="entry name" value="Cytochrome_c_Oxidase_Subunit"/>
</dbReference>
<reference evidence="7 8" key="1">
    <citation type="submission" date="2024-07" db="EMBL/GenBank/DDBJ databases">
        <title>Molecular mechanisms and environmental adaptations of flagellar loss and biofilm growth of Rhodanobacter under environmental stress.</title>
        <authorList>
            <person name="Chen M."/>
        </authorList>
    </citation>
    <scope>NUCLEOTIDE SEQUENCE [LARGE SCALE GENOMIC DNA]</scope>
    <source>
        <strain evidence="7 8">RS22</strain>
    </source>
</reference>
<keyword evidence="5" id="KW-0732">Signal</keyword>
<dbReference type="InterPro" id="IPR009056">
    <property type="entry name" value="Cyt_c-like_dom"/>
</dbReference>
<dbReference type="PROSITE" id="PS51007">
    <property type="entry name" value="CYTC"/>
    <property type="match status" value="2"/>
</dbReference>
<evidence type="ECO:0000256" key="4">
    <source>
        <dbReference type="PROSITE-ProRule" id="PRU00433"/>
    </source>
</evidence>
<sequence length="216" mass="22321">MLRILALLALLAPLVAGATDAATSAAKIVKQGNGKGAAPCMACHGVDGGGMEATGYPRLAGLDAAYLQRQLDDFANGTRANSVMQPNASALSEDERAALAKYYSAMPLPARFAKPATAPDAKGERLATRGDWSRELPGCVQCHAPGGVGVGASFPPLAGQPAAYIEAQLRAWQQGTRHNDPLALMQHVAKQLTPQEIQAVAGWFAAQPLPATGSTP</sequence>
<protein>
    <submittedName>
        <fullName evidence="7">Cytochrome c</fullName>
    </submittedName>
</protein>
<evidence type="ECO:0000259" key="6">
    <source>
        <dbReference type="PROSITE" id="PS51007"/>
    </source>
</evidence>
<proteinExistence type="predicted"/>
<evidence type="ECO:0000313" key="7">
    <source>
        <dbReference type="EMBL" id="MEY2182440.1"/>
    </source>
</evidence>
<dbReference type="Proteomes" id="UP001562159">
    <property type="component" value="Unassembled WGS sequence"/>
</dbReference>
<feature type="signal peptide" evidence="5">
    <location>
        <begin position="1"/>
        <end position="18"/>
    </location>
</feature>
<evidence type="ECO:0000313" key="8">
    <source>
        <dbReference type="Proteomes" id="UP001562159"/>
    </source>
</evidence>
<dbReference type="PANTHER" id="PTHR33751">
    <property type="entry name" value="CBB3-TYPE CYTOCHROME C OXIDASE SUBUNIT FIXP"/>
    <property type="match status" value="1"/>
</dbReference>
<evidence type="ECO:0000256" key="5">
    <source>
        <dbReference type="SAM" id="SignalP"/>
    </source>
</evidence>
<keyword evidence="1 4" id="KW-0349">Heme</keyword>